<dbReference type="Proteomes" id="UP000433883">
    <property type="component" value="Unassembled WGS sequence"/>
</dbReference>
<dbReference type="AlphaFoldDB" id="A0A8H3VB90"/>
<dbReference type="EMBL" id="WNWQ01000004">
    <property type="protein sequence ID" value="KAE9985754.1"/>
    <property type="molecule type" value="Genomic_DNA"/>
</dbReference>
<dbReference type="EMBL" id="WNWR01000004">
    <property type="protein sequence ID" value="KAE9994605.1"/>
    <property type="molecule type" value="Genomic_DNA"/>
</dbReference>
<feature type="signal peptide" evidence="1">
    <location>
        <begin position="1"/>
        <end position="19"/>
    </location>
</feature>
<dbReference type="Proteomes" id="UP000490939">
    <property type="component" value="Unassembled WGS sequence"/>
</dbReference>
<keyword evidence="1" id="KW-0732">Signal</keyword>
<proteinExistence type="predicted"/>
<dbReference type="Proteomes" id="UP000447873">
    <property type="component" value="Unassembled WGS sequence"/>
</dbReference>
<keyword evidence="7" id="KW-1185">Reference proteome</keyword>
<evidence type="ECO:0000313" key="2">
    <source>
        <dbReference type="EMBL" id="KAE9980602.1"/>
    </source>
</evidence>
<evidence type="ECO:0000313" key="6">
    <source>
        <dbReference type="Proteomes" id="UP000447873"/>
    </source>
</evidence>
<organism evidence="3 5">
    <name type="scientific">Venturia inaequalis</name>
    <name type="common">Apple scab fungus</name>
    <dbReference type="NCBI Taxonomy" id="5025"/>
    <lineage>
        <taxon>Eukaryota</taxon>
        <taxon>Fungi</taxon>
        <taxon>Dikarya</taxon>
        <taxon>Ascomycota</taxon>
        <taxon>Pezizomycotina</taxon>
        <taxon>Dothideomycetes</taxon>
        <taxon>Pleosporomycetidae</taxon>
        <taxon>Venturiales</taxon>
        <taxon>Venturiaceae</taxon>
        <taxon>Venturia</taxon>
    </lineage>
</organism>
<evidence type="ECO:0000313" key="3">
    <source>
        <dbReference type="EMBL" id="KAE9985754.1"/>
    </source>
</evidence>
<gene>
    <name evidence="3" type="ORF">BLS_005720</name>
    <name evidence="4" type="ORF">EG327_006748</name>
    <name evidence="2" type="ORF">EG328_000239</name>
</gene>
<reference evidence="3 5" key="1">
    <citation type="submission" date="2019-11" db="EMBL/GenBank/DDBJ databases">
        <title>Venturia inaequalis Genome Resource.</title>
        <authorList>
            <person name="Lichtner F.J."/>
        </authorList>
    </citation>
    <scope>NUCLEOTIDE SEQUENCE [LARGE SCALE GENOMIC DNA]</scope>
    <source>
        <strain evidence="2 6">120213</strain>
        <strain evidence="3">Bline_iso_100314</strain>
        <strain evidence="4 7">DMI_063113</strain>
    </source>
</reference>
<evidence type="ECO:0000313" key="7">
    <source>
        <dbReference type="Proteomes" id="UP000490939"/>
    </source>
</evidence>
<sequence length="121" mass="13333">MKPTFQFFTTLFLAIGVSADWGPSILLAPACGNANEALAKAARGDSCQDDSVPLTIGKDEVHCLCGGKKIRDAILKDILPKKCKEQKERETWVEWFNGHCKDTRGFKQIVITNTNTQTFGS</sequence>
<evidence type="ECO:0000313" key="4">
    <source>
        <dbReference type="EMBL" id="KAE9994605.1"/>
    </source>
</evidence>
<evidence type="ECO:0000256" key="1">
    <source>
        <dbReference type="SAM" id="SignalP"/>
    </source>
</evidence>
<comment type="caution">
    <text evidence="3">The sequence shown here is derived from an EMBL/GenBank/DDBJ whole genome shotgun (WGS) entry which is preliminary data.</text>
</comment>
<name>A0A8H3VB90_VENIN</name>
<feature type="chain" id="PRO_5044690817" evidence="1">
    <location>
        <begin position="20"/>
        <end position="121"/>
    </location>
</feature>
<dbReference type="EMBL" id="WNWS01000101">
    <property type="protein sequence ID" value="KAE9980602.1"/>
    <property type="molecule type" value="Genomic_DNA"/>
</dbReference>
<evidence type="ECO:0000313" key="5">
    <source>
        <dbReference type="Proteomes" id="UP000433883"/>
    </source>
</evidence>
<protein>
    <submittedName>
        <fullName evidence="3">Uncharacterized protein</fullName>
    </submittedName>
</protein>
<accession>A0A8H3VB90</accession>